<comment type="subcellular location">
    <subcellularLocation>
        <location evidence="3">Cytoplasm</location>
    </subcellularLocation>
    <subcellularLocation>
        <location evidence="2">Nucleus</location>
    </subcellularLocation>
</comment>
<dbReference type="PANTHER" id="PTHR14159:SF0">
    <property type="entry name" value="ATAXIN-3-RELATED"/>
    <property type="match status" value="1"/>
</dbReference>
<feature type="compositionally biased region" description="Low complexity" evidence="20">
    <location>
        <begin position="299"/>
        <end position="310"/>
    </location>
</feature>
<keyword evidence="6" id="KW-0645">Protease</keyword>
<evidence type="ECO:0000256" key="11">
    <source>
        <dbReference type="ARBA" id="ARBA00023015"/>
    </source>
</evidence>
<comment type="caution">
    <text evidence="19">Lacks conserved residue(s) required for the propagation of feature annotation.</text>
</comment>
<dbReference type="GO" id="GO:0016579">
    <property type="term" value="P:protein deubiquitination"/>
    <property type="evidence" value="ECO:0007669"/>
    <property type="project" value="InterPro"/>
</dbReference>
<gene>
    <name evidence="22" type="ORF">BCR39DRAFT_586533</name>
</gene>
<feature type="domain" description="Josephin" evidence="21">
    <location>
        <begin position="29"/>
        <end position="211"/>
    </location>
</feature>
<evidence type="ECO:0000256" key="10">
    <source>
        <dbReference type="ARBA" id="ARBA00022807"/>
    </source>
</evidence>
<dbReference type="EMBL" id="MCFC01000006">
    <property type="protein sequence ID" value="ORY33469.1"/>
    <property type="molecule type" value="Genomic_DNA"/>
</dbReference>
<dbReference type="AlphaFoldDB" id="A0A1Y2BF69"/>
<dbReference type="GO" id="GO:0006508">
    <property type="term" value="P:proteolysis"/>
    <property type="evidence" value="ECO:0007669"/>
    <property type="project" value="UniProtKB-KW"/>
</dbReference>
<keyword evidence="5" id="KW-0963">Cytoplasm</keyword>
<dbReference type="GO" id="GO:0004843">
    <property type="term" value="F:cysteine-type deubiquitinase activity"/>
    <property type="evidence" value="ECO:0007669"/>
    <property type="project" value="UniProtKB-EC"/>
</dbReference>
<protein>
    <recommendedName>
        <fullName evidence="16">Ataxin-3 homolog</fullName>
        <ecNumber evidence="4">3.4.19.12</ecNumber>
    </recommendedName>
    <alternativeName>
        <fullName evidence="17">Machado-Joseph disease-like protein</fullName>
    </alternativeName>
</protein>
<dbReference type="FunFam" id="1.10.287.10:FF:000018">
    <property type="entry name" value="Ataxin-3 homolog"/>
    <property type="match status" value="1"/>
</dbReference>
<keyword evidence="11" id="KW-0805">Transcription regulation</keyword>
<dbReference type="InterPro" id="IPR033865">
    <property type="entry name" value="Ataxin-3"/>
</dbReference>
<dbReference type="SMART" id="SM01246">
    <property type="entry name" value="Josephin"/>
    <property type="match status" value="1"/>
</dbReference>
<reference evidence="22 23" key="1">
    <citation type="submission" date="2016-07" db="EMBL/GenBank/DDBJ databases">
        <title>Pervasive Adenine N6-methylation of Active Genes in Fungi.</title>
        <authorList>
            <consortium name="DOE Joint Genome Institute"/>
            <person name="Mondo S.J."/>
            <person name="Dannebaum R.O."/>
            <person name="Kuo R.C."/>
            <person name="Labutti K."/>
            <person name="Haridas S."/>
            <person name="Kuo A."/>
            <person name="Salamov A."/>
            <person name="Ahrendt S.R."/>
            <person name="Lipzen A."/>
            <person name="Sullivan W."/>
            <person name="Andreopoulos W.B."/>
            <person name="Clum A."/>
            <person name="Lindquist E."/>
            <person name="Daum C."/>
            <person name="Ramamoorthy G.K."/>
            <person name="Gryganskyi A."/>
            <person name="Culley D."/>
            <person name="Magnuson J.K."/>
            <person name="James T.Y."/>
            <person name="O'Malley M.A."/>
            <person name="Stajich J.E."/>
            <person name="Spatafora J.W."/>
            <person name="Visel A."/>
            <person name="Grigoriev I.V."/>
        </authorList>
    </citation>
    <scope>NUCLEOTIDE SEQUENCE [LARGE SCALE GENOMIC DNA]</scope>
    <source>
        <strain evidence="22 23">68-887.2</strain>
    </source>
</reference>
<accession>A0A1Y2BF69</accession>
<evidence type="ECO:0000256" key="19">
    <source>
        <dbReference type="PROSITE-ProRule" id="PRU00331"/>
    </source>
</evidence>
<dbReference type="InParanoid" id="A0A1Y2BF69"/>
<keyword evidence="7" id="KW-0677">Repeat</keyword>
<dbReference type="Pfam" id="PF02099">
    <property type="entry name" value="Josephin"/>
    <property type="match status" value="1"/>
</dbReference>
<keyword evidence="12" id="KW-0804">Transcription</keyword>
<dbReference type="Gene3D" id="3.90.70.40">
    <property type="match status" value="1"/>
</dbReference>
<evidence type="ECO:0000256" key="4">
    <source>
        <dbReference type="ARBA" id="ARBA00012759"/>
    </source>
</evidence>
<name>A0A1Y2BF69_9TREE</name>
<feature type="compositionally biased region" description="Basic and acidic residues" evidence="20">
    <location>
        <begin position="411"/>
        <end position="422"/>
    </location>
</feature>
<keyword evidence="9" id="KW-0378">Hydrolase</keyword>
<dbReference type="GO" id="GO:0005634">
    <property type="term" value="C:nucleus"/>
    <property type="evidence" value="ECO:0007669"/>
    <property type="project" value="UniProtKB-SubCell"/>
</dbReference>
<comment type="caution">
    <text evidence="22">The sequence shown here is derived from an EMBL/GenBank/DDBJ whole genome shotgun (WGS) entry which is preliminary data.</text>
</comment>
<dbReference type="GO" id="GO:0005737">
    <property type="term" value="C:cytoplasm"/>
    <property type="evidence" value="ECO:0007669"/>
    <property type="project" value="UniProtKB-SubCell"/>
</dbReference>
<evidence type="ECO:0000313" key="22">
    <source>
        <dbReference type="EMBL" id="ORY33469.1"/>
    </source>
</evidence>
<evidence type="ECO:0000256" key="8">
    <source>
        <dbReference type="ARBA" id="ARBA00022786"/>
    </source>
</evidence>
<evidence type="ECO:0000256" key="13">
    <source>
        <dbReference type="ARBA" id="ARBA00023242"/>
    </source>
</evidence>
<dbReference type="PRINTS" id="PR01233">
    <property type="entry name" value="JOSEPHIN"/>
</dbReference>
<proteinExistence type="predicted"/>
<feature type="active site" description="Nucleophile" evidence="18">
    <location>
        <position position="44"/>
    </location>
</feature>
<evidence type="ECO:0000256" key="18">
    <source>
        <dbReference type="PIRSR" id="PIRSR633865-1"/>
    </source>
</evidence>
<evidence type="ECO:0000256" key="15">
    <source>
        <dbReference type="ARBA" id="ARBA00063584"/>
    </source>
</evidence>
<feature type="compositionally biased region" description="Polar residues" evidence="20">
    <location>
        <begin position="249"/>
        <end position="259"/>
    </location>
</feature>
<organism evidence="22 23">
    <name type="scientific">Naematelia encephala</name>
    <dbReference type="NCBI Taxonomy" id="71784"/>
    <lineage>
        <taxon>Eukaryota</taxon>
        <taxon>Fungi</taxon>
        <taxon>Dikarya</taxon>
        <taxon>Basidiomycota</taxon>
        <taxon>Agaricomycotina</taxon>
        <taxon>Tremellomycetes</taxon>
        <taxon>Tremellales</taxon>
        <taxon>Naemateliaceae</taxon>
        <taxon>Naematelia</taxon>
    </lineage>
</organism>
<dbReference type="PROSITE" id="PS50957">
    <property type="entry name" value="JOSEPHIN"/>
    <property type="match status" value="1"/>
</dbReference>
<dbReference type="Proteomes" id="UP000193986">
    <property type="component" value="Unassembled WGS sequence"/>
</dbReference>
<feature type="compositionally biased region" description="Acidic residues" evidence="20">
    <location>
        <begin position="468"/>
        <end position="477"/>
    </location>
</feature>
<feature type="region of interest" description="Disordered" evidence="20">
    <location>
        <begin position="244"/>
        <end position="322"/>
    </location>
</feature>
<evidence type="ECO:0000256" key="6">
    <source>
        <dbReference type="ARBA" id="ARBA00022670"/>
    </source>
</evidence>
<feature type="active site" description="Proton acceptor" evidence="18">
    <location>
        <position position="140"/>
    </location>
</feature>
<dbReference type="PANTHER" id="PTHR14159">
    <property type="entry name" value="ATAXIN-3-RELATED"/>
    <property type="match status" value="1"/>
</dbReference>
<keyword evidence="10" id="KW-0788">Thiol protease</keyword>
<evidence type="ECO:0000256" key="3">
    <source>
        <dbReference type="ARBA" id="ARBA00004496"/>
    </source>
</evidence>
<dbReference type="STRING" id="71784.A0A1Y2BF69"/>
<dbReference type="OrthoDB" id="10063692at2759"/>
<evidence type="ECO:0000256" key="16">
    <source>
        <dbReference type="ARBA" id="ARBA00069055"/>
    </source>
</evidence>
<evidence type="ECO:0000256" key="14">
    <source>
        <dbReference type="ARBA" id="ARBA00060106"/>
    </source>
</evidence>
<dbReference type="EC" id="3.4.19.12" evidence="4"/>
<comment type="subunit">
    <text evidence="15">Forms a complex composed of deubiquitinating enzyme atx-3, adapter ubxn-5 and cdc-48.1. Forms a complex composed of deubiquitinating enzyme atx-3, E4 ubiquitin-protein ligase ufd-2 and cdc-48.1. Interacts (via RRDR motif) with cdc-48.1 (via N-terminus) and cdc-48.2 (via N-terminus); the interaction with cdc-48.1 is not required for atx-3 enzymatic activity. Interacts (via C-terminus) with ubxn-5. May interact with ned-8.</text>
</comment>
<evidence type="ECO:0000256" key="5">
    <source>
        <dbReference type="ARBA" id="ARBA00022490"/>
    </source>
</evidence>
<evidence type="ECO:0000256" key="2">
    <source>
        <dbReference type="ARBA" id="ARBA00004123"/>
    </source>
</evidence>
<evidence type="ECO:0000256" key="17">
    <source>
        <dbReference type="ARBA" id="ARBA00082365"/>
    </source>
</evidence>
<feature type="region of interest" description="Disordered" evidence="20">
    <location>
        <begin position="398"/>
        <end position="496"/>
    </location>
</feature>
<evidence type="ECO:0000256" key="12">
    <source>
        <dbReference type="ARBA" id="ARBA00023163"/>
    </source>
</evidence>
<dbReference type="InterPro" id="IPR006155">
    <property type="entry name" value="Josephin"/>
</dbReference>
<comment type="function">
    <text evidence="14">Acts as a chain editing deubiquitinating enzyme that binds and cleaves 'Lys-48'-linked polyubiquitin chains, with a preference for chains containing four or more ubiquitin molecules thereby modulating protein degradation by the ubiquitin-proteasome pathway. Probably by regulating the IGF-1-insulin-like pathway, regulates lifespan. Regulates germline DNA double-strand-break repair and apoptosis in response to DNA damage by recruiting E4 ubiquitin-protein ligase ufd-2 to DNA repair foci. Interacts with key regulators of transcription and represses transcription. Acts as a histone-binding protein that regulates transcription.</text>
</comment>
<evidence type="ECO:0000259" key="21">
    <source>
        <dbReference type="PROSITE" id="PS50957"/>
    </source>
</evidence>
<keyword evidence="23" id="KW-1185">Reference proteome</keyword>
<dbReference type="Gene3D" id="1.10.287.10">
    <property type="entry name" value="S15/NS1, RNA-binding"/>
    <property type="match status" value="1"/>
</dbReference>
<evidence type="ECO:0000313" key="23">
    <source>
        <dbReference type="Proteomes" id="UP000193986"/>
    </source>
</evidence>
<keyword evidence="13" id="KW-0539">Nucleus</keyword>
<evidence type="ECO:0000256" key="9">
    <source>
        <dbReference type="ARBA" id="ARBA00022801"/>
    </source>
</evidence>
<evidence type="ECO:0000256" key="7">
    <source>
        <dbReference type="ARBA" id="ARBA00022737"/>
    </source>
</evidence>
<evidence type="ECO:0000256" key="1">
    <source>
        <dbReference type="ARBA" id="ARBA00000707"/>
    </source>
</evidence>
<comment type="catalytic activity">
    <reaction evidence="1">
        <text>Thiol-dependent hydrolysis of ester, thioester, amide, peptide and isopeptide bonds formed by the C-terminal Gly of ubiquitin (a 76-residue protein attached to proteins as an intracellular targeting signal).</text>
        <dbReference type="EC" id="3.4.19.12"/>
    </reaction>
</comment>
<feature type="active site" evidence="18">
    <location>
        <position position="164"/>
    </location>
</feature>
<feature type="compositionally biased region" description="Basic residues" evidence="20">
    <location>
        <begin position="486"/>
        <end position="496"/>
    </location>
</feature>
<sequence>MHIAGPPPPAGIDNDLARAREATVKMDLVPYMYYERQEPGSQLCAQHCLNNLLQQFTYTEFDLADIARKLDQAENAALSRDNQNKKSFNYNDTGYFSISVLERAMQVWDLTLVRWRGEAMKPYQEHPEDQAAFILNLASHWIPLRRFSPYPPNKASNKRWYNLNSFLPNGPEWISPTYLRMVLTQAEEEGYSVFCVRKAGKGAGEGMDTAEGLGWGDGGIGILPECQADHIALELGEPLGRSGGIASPRSVSNEASTSRAAVAAINPDQPTVDASITPPTGSGSPPPRRRHRQEDLVDSAAPSEEASASPKSPQRPPRNPLRASMSSLERLAASTIQPTDPDDNGDVEVDDLPIDAEEYYRSRHREEATYGGPTDFAYHSRSYDDEDTALQAALKASMQDVPSDWVPPALEPKKKPIRKISETKPVPAPVPVPEPVQELRGKPVTPTRPKAEGSRRNSGAAGSRFVEMDDDDDDEPTESLSPGEIRRRRLARFGGS</sequence>
<evidence type="ECO:0000256" key="20">
    <source>
        <dbReference type="SAM" id="MobiDB-lite"/>
    </source>
</evidence>
<keyword evidence="8" id="KW-0833">Ubl conjugation pathway</keyword>